<keyword evidence="1" id="KW-0472">Membrane</keyword>
<dbReference type="Proteomes" id="UP000319852">
    <property type="component" value="Chromosome"/>
</dbReference>
<dbReference type="KEGG" id="amob:HG15A2_39540"/>
<keyword evidence="1" id="KW-1133">Transmembrane helix</keyword>
<protein>
    <submittedName>
        <fullName evidence="2">Uncharacterized protein</fullName>
    </submittedName>
</protein>
<name>A0A517N0F4_9BACT</name>
<dbReference type="AlphaFoldDB" id="A0A517N0F4"/>
<gene>
    <name evidence="2" type="ORF">HG15A2_39540</name>
</gene>
<evidence type="ECO:0000313" key="2">
    <source>
        <dbReference type="EMBL" id="QDT00615.1"/>
    </source>
</evidence>
<dbReference type="EMBL" id="CP036263">
    <property type="protein sequence ID" value="QDT00615.1"/>
    <property type="molecule type" value="Genomic_DNA"/>
</dbReference>
<organism evidence="2 3">
    <name type="scientific">Adhaeretor mobilis</name>
    <dbReference type="NCBI Taxonomy" id="1930276"/>
    <lineage>
        <taxon>Bacteria</taxon>
        <taxon>Pseudomonadati</taxon>
        <taxon>Planctomycetota</taxon>
        <taxon>Planctomycetia</taxon>
        <taxon>Pirellulales</taxon>
        <taxon>Lacipirellulaceae</taxon>
        <taxon>Adhaeretor</taxon>
    </lineage>
</organism>
<evidence type="ECO:0000256" key="1">
    <source>
        <dbReference type="SAM" id="Phobius"/>
    </source>
</evidence>
<proteinExistence type="predicted"/>
<reference evidence="2 3" key="1">
    <citation type="submission" date="2019-02" db="EMBL/GenBank/DDBJ databases">
        <title>Deep-cultivation of Planctomycetes and their phenomic and genomic characterization uncovers novel biology.</title>
        <authorList>
            <person name="Wiegand S."/>
            <person name="Jogler M."/>
            <person name="Boedeker C."/>
            <person name="Pinto D."/>
            <person name="Vollmers J."/>
            <person name="Rivas-Marin E."/>
            <person name="Kohn T."/>
            <person name="Peeters S.H."/>
            <person name="Heuer A."/>
            <person name="Rast P."/>
            <person name="Oberbeckmann S."/>
            <person name="Bunk B."/>
            <person name="Jeske O."/>
            <person name="Meyerdierks A."/>
            <person name="Storesund J.E."/>
            <person name="Kallscheuer N."/>
            <person name="Luecker S."/>
            <person name="Lage O.M."/>
            <person name="Pohl T."/>
            <person name="Merkel B.J."/>
            <person name="Hornburger P."/>
            <person name="Mueller R.-W."/>
            <person name="Bruemmer F."/>
            <person name="Labrenz M."/>
            <person name="Spormann A.M."/>
            <person name="Op den Camp H."/>
            <person name="Overmann J."/>
            <person name="Amann R."/>
            <person name="Jetten M.S.M."/>
            <person name="Mascher T."/>
            <person name="Medema M.H."/>
            <person name="Devos D.P."/>
            <person name="Kaster A.-K."/>
            <person name="Ovreas L."/>
            <person name="Rohde M."/>
            <person name="Galperin M.Y."/>
            <person name="Jogler C."/>
        </authorList>
    </citation>
    <scope>NUCLEOTIDE SEQUENCE [LARGE SCALE GENOMIC DNA]</scope>
    <source>
        <strain evidence="2 3">HG15A2</strain>
    </source>
</reference>
<accession>A0A517N0F4</accession>
<keyword evidence="1" id="KW-0812">Transmembrane</keyword>
<sequence>MKVPSFMSTGPGKSISYALLIALVVFLGVIYEYGMDWNDARVLLLGIAAFLMTSFLIKLFTH</sequence>
<keyword evidence="3" id="KW-1185">Reference proteome</keyword>
<feature type="transmembrane region" description="Helical" evidence="1">
    <location>
        <begin position="15"/>
        <end position="35"/>
    </location>
</feature>
<evidence type="ECO:0000313" key="3">
    <source>
        <dbReference type="Proteomes" id="UP000319852"/>
    </source>
</evidence>
<feature type="transmembrane region" description="Helical" evidence="1">
    <location>
        <begin position="42"/>
        <end position="61"/>
    </location>
</feature>